<evidence type="ECO:0000256" key="1">
    <source>
        <dbReference type="SAM" id="MobiDB-lite"/>
    </source>
</evidence>
<feature type="chain" id="PRO_5046756198" evidence="2">
    <location>
        <begin position="21"/>
        <end position="105"/>
    </location>
</feature>
<dbReference type="Proteomes" id="UP001620409">
    <property type="component" value="Unassembled WGS sequence"/>
</dbReference>
<evidence type="ECO:0000256" key="2">
    <source>
        <dbReference type="SAM" id="SignalP"/>
    </source>
</evidence>
<keyword evidence="2" id="KW-0732">Signal</keyword>
<feature type="region of interest" description="Disordered" evidence="1">
    <location>
        <begin position="25"/>
        <end position="50"/>
    </location>
</feature>
<evidence type="ECO:0000313" key="3">
    <source>
        <dbReference type="EMBL" id="MFK2854101.1"/>
    </source>
</evidence>
<organism evidence="3 4">
    <name type="scientific">Dyella humi</name>
    <dbReference type="NCBI Taxonomy" id="1770547"/>
    <lineage>
        <taxon>Bacteria</taxon>
        <taxon>Pseudomonadati</taxon>
        <taxon>Pseudomonadota</taxon>
        <taxon>Gammaproteobacteria</taxon>
        <taxon>Lysobacterales</taxon>
        <taxon>Rhodanobacteraceae</taxon>
        <taxon>Dyella</taxon>
    </lineage>
</organism>
<feature type="compositionally biased region" description="Low complexity" evidence="1">
    <location>
        <begin position="25"/>
        <end position="37"/>
    </location>
</feature>
<accession>A0ABW8IFX0</accession>
<dbReference type="RefSeq" id="WP_380007976.1">
    <property type="nucleotide sequence ID" value="NZ_JADIKI010000022.1"/>
</dbReference>
<reference evidence="3 4" key="1">
    <citation type="submission" date="2020-10" db="EMBL/GenBank/DDBJ databases">
        <title>Phylogeny of dyella-like bacteria.</title>
        <authorList>
            <person name="Fu J."/>
        </authorList>
    </citation>
    <scope>NUCLEOTIDE SEQUENCE [LARGE SCALE GENOMIC DNA]</scope>
    <source>
        <strain evidence="3 4">DHG40</strain>
    </source>
</reference>
<evidence type="ECO:0000313" key="4">
    <source>
        <dbReference type="Proteomes" id="UP001620409"/>
    </source>
</evidence>
<gene>
    <name evidence="3" type="ORF">ISP18_05830</name>
</gene>
<dbReference type="EMBL" id="JADIKI010000022">
    <property type="protein sequence ID" value="MFK2854101.1"/>
    <property type="molecule type" value="Genomic_DNA"/>
</dbReference>
<keyword evidence="4" id="KW-1185">Reference proteome</keyword>
<feature type="signal peptide" evidence="2">
    <location>
        <begin position="1"/>
        <end position="20"/>
    </location>
</feature>
<protein>
    <submittedName>
        <fullName evidence="3">Uncharacterized protein</fullName>
    </submittedName>
</protein>
<sequence>MFRLIISAALAAGMATAAFAQYAPTTDQPTSTTPATSKHASPIKPGDRQCIRDTGSLIPAKKGECLPVAGRSYSKGDIDATGETRLGPALEKLDPAVTIQGNGGH</sequence>
<proteinExistence type="predicted"/>
<name>A0ABW8IFX0_9GAMM</name>
<comment type="caution">
    <text evidence="3">The sequence shown here is derived from an EMBL/GenBank/DDBJ whole genome shotgun (WGS) entry which is preliminary data.</text>
</comment>